<accession>A0A4Q4MFQ1</accession>
<evidence type="ECO:0000313" key="2">
    <source>
        <dbReference type="EMBL" id="RYN50159.1"/>
    </source>
</evidence>
<feature type="non-terminal residue" evidence="2">
    <location>
        <position position="726"/>
    </location>
</feature>
<evidence type="ECO:0000313" key="3">
    <source>
        <dbReference type="Proteomes" id="UP000291422"/>
    </source>
</evidence>
<name>A0A4Q4MFQ1_ALTAL</name>
<dbReference type="Pfam" id="PF12013">
    <property type="entry name" value="OrsD"/>
    <property type="match status" value="1"/>
</dbReference>
<feature type="compositionally biased region" description="Acidic residues" evidence="1">
    <location>
        <begin position="359"/>
        <end position="369"/>
    </location>
</feature>
<evidence type="ECO:0000256" key="1">
    <source>
        <dbReference type="SAM" id="MobiDB-lite"/>
    </source>
</evidence>
<organism evidence="2 3">
    <name type="scientific">Alternaria alternata</name>
    <name type="common">Alternaria rot fungus</name>
    <name type="synonym">Torula alternata</name>
    <dbReference type="NCBI Taxonomy" id="5599"/>
    <lineage>
        <taxon>Eukaryota</taxon>
        <taxon>Fungi</taxon>
        <taxon>Dikarya</taxon>
        <taxon>Ascomycota</taxon>
        <taxon>Pezizomycotina</taxon>
        <taxon>Dothideomycetes</taxon>
        <taxon>Pleosporomycetidae</taxon>
        <taxon>Pleosporales</taxon>
        <taxon>Pleosporineae</taxon>
        <taxon>Pleosporaceae</taxon>
        <taxon>Alternaria</taxon>
        <taxon>Alternaria sect. Alternaria</taxon>
        <taxon>Alternaria alternata complex</taxon>
    </lineage>
</organism>
<feature type="region of interest" description="Disordered" evidence="1">
    <location>
        <begin position="489"/>
        <end position="512"/>
    </location>
</feature>
<dbReference type="Proteomes" id="UP000291422">
    <property type="component" value="Unassembled WGS sequence"/>
</dbReference>
<dbReference type="EMBL" id="PDXD01000315">
    <property type="protein sequence ID" value="RYN50159.1"/>
    <property type="molecule type" value="Genomic_DNA"/>
</dbReference>
<feature type="region of interest" description="Disordered" evidence="1">
    <location>
        <begin position="352"/>
        <end position="379"/>
    </location>
</feature>
<proteinExistence type="predicted"/>
<reference evidence="3" key="1">
    <citation type="journal article" date="2019" name="bioRxiv">
        <title>Genomics, evolutionary history and diagnostics of the Alternaria alternata species group including apple and Asian pear pathotypes.</title>
        <authorList>
            <person name="Armitage A.D."/>
            <person name="Cockerton H.M."/>
            <person name="Sreenivasaprasad S."/>
            <person name="Woodhall J.W."/>
            <person name="Lane C.R."/>
            <person name="Harrison R.J."/>
            <person name="Clarkson J.P."/>
        </authorList>
    </citation>
    <scope>NUCLEOTIDE SEQUENCE [LARGE SCALE GENOMIC DNA]</scope>
    <source>
        <strain evidence="3">FERA 1177</strain>
    </source>
</reference>
<dbReference type="AlphaFoldDB" id="A0A4Q4MFQ1"/>
<sequence>MTESSIAGEYFEHLVAYALAVCKKCRHGVLPSQIKSHLQRAHRVKSKQAESAADEVSSWAGLVEYASEIEVPSQAIESIPQLPVYTDGLMCRIHPDHCRQIFRSERVMKNHWRDAHGWSPAEKGGRPSRVEQKKIQGRVDKNCKNVHCQRLLVQGQGSHYFQVHQPSDDIPDVVPVDGDAAWAQVGVQMAQAWENIEKRAQNTIQDGERDEVNPWLERTQWLPYLVGMERPDLLACVEEPVADADPRKDEEAEPVEAAIWAAMDGLARFSQASVIDRIGVFVRLEAIRTEKHQTRFQPLQPYMDKDAIVKHARPWQQMLMFFARTQKEHAWKSPAYRFTRRQREAWEALIEQAERSVEGEEEEEEDQEEAPDRELGEIDEETTDEMDEAMDAGEEVGGKGHDQTESPKPVKPEKLSRIQKACLEFCIALLNQSITRKEYDSPLVCALAVLGVKEDGWKGPEQYPPILSAVIKVARFMVVQQALELSRPFDDDDFDDDSAYESDGSRPSQRQPRGCLQFVREMMDKFMVRGSHGPMQWMLDLRTYGLKIHYNTTSRGHVEWAGGDELLYKGLQFNMAQFRSMVHGLATESRRLLIEELMFGNELAEPVPSVPWESMRDNPTDERPGWNFLKDHRTRMPVDGEKWLFERVGRNTNIRGRFLKPGTRSGLDRETVERYMGRIVEFREKLAVLWHIVQGQPARWPELASVRHSNTVKGGIRNMGIEDGMV</sequence>
<feature type="compositionally biased region" description="Acidic residues" evidence="1">
    <location>
        <begin position="490"/>
        <end position="500"/>
    </location>
</feature>
<comment type="caution">
    <text evidence="2">The sequence shown here is derived from an EMBL/GenBank/DDBJ whole genome shotgun (WGS) entry which is preliminary data.</text>
</comment>
<dbReference type="InterPro" id="IPR022698">
    <property type="entry name" value="OrsD"/>
</dbReference>
<feature type="compositionally biased region" description="Basic and acidic residues" evidence="1">
    <location>
        <begin position="396"/>
        <end position="413"/>
    </location>
</feature>
<gene>
    <name evidence="2" type="ORF">AA0117_g13409</name>
</gene>
<protein>
    <recommendedName>
        <fullName evidence="4">C2H2-type domain-containing protein</fullName>
    </recommendedName>
</protein>
<feature type="region of interest" description="Disordered" evidence="1">
    <location>
        <begin position="393"/>
        <end position="413"/>
    </location>
</feature>
<evidence type="ECO:0008006" key="4">
    <source>
        <dbReference type="Google" id="ProtNLM"/>
    </source>
</evidence>